<reference evidence="10 11" key="1">
    <citation type="submission" date="2022-02" db="EMBL/GenBank/DDBJ databases">
        <title>Genome of Erysipelotrichaceae sp. nov. NSJ-176 isolated from human feces.</title>
        <authorList>
            <person name="Abdugheni R."/>
        </authorList>
    </citation>
    <scope>NUCLEOTIDE SEQUENCE [LARGE SCALE GENOMIC DNA]</scope>
    <source>
        <strain evidence="10 11">NSJ-176</strain>
    </source>
</reference>
<dbReference type="Proteomes" id="UP001202402">
    <property type="component" value="Unassembled WGS sequence"/>
</dbReference>
<comment type="catalytic activity">
    <reaction evidence="7 8">
        <text>(2S,6S)-2,6-diaminopimelate = meso-2,6-diaminopimelate</text>
        <dbReference type="Rhea" id="RHEA:15393"/>
        <dbReference type="ChEBI" id="CHEBI:57609"/>
        <dbReference type="ChEBI" id="CHEBI:57791"/>
        <dbReference type="EC" id="5.1.1.7"/>
    </reaction>
</comment>
<comment type="similarity">
    <text evidence="2 8">Belongs to the diaminopimelate epimerase family.</text>
</comment>
<feature type="binding site" evidence="8">
    <location>
        <begin position="227"/>
        <end position="228"/>
    </location>
    <ligand>
        <name>substrate</name>
    </ligand>
</feature>
<evidence type="ECO:0000313" key="11">
    <source>
        <dbReference type="Proteomes" id="UP001202402"/>
    </source>
</evidence>
<evidence type="ECO:0000256" key="7">
    <source>
        <dbReference type="ARBA" id="ARBA00051712"/>
    </source>
</evidence>
<dbReference type="NCBIfam" id="TIGR00652">
    <property type="entry name" value="DapF"/>
    <property type="match status" value="1"/>
</dbReference>
<dbReference type="Pfam" id="PF01678">
    <property type="entry name" value="DAP_epimerase"/>
    <property type="match status" value="2"/>
</dbReference>
<comment type="subcellular location">
    <subcellularLocation>
        <location evidence="8">Cytoplasm</location>
    </subcellularLocation>
</comment>
<gene>
    <name evidence="8 10" type="primary">dapF</name>
    <name evidence="10" type="ORF">LQE99_12645</name>
</gene>
<protein>
    <recommendedName>
        <fullName evidence="3 8">Diaminopimelate epimerase</fullName>
        <shortName evidence="8">DAP epimerase</shortName>
        <ecNumber evidence="3 8">5.1.1.7</ecNumber>
    </recommendedName>
    <alternativeName>
        <fullName evidence="8">PLP-independent amino acid racemase</fullName>
    </alternativeName>
</protein>
<feature type="site" description="Could be important to modulate the pK values of the two catalytic cysteine residues" evidence="8">
    <location>
        <position position="167"/>
    </location>
</feature>
<dbReference type="PANTHER" id="PTHR31689:SF0">
    <property type="entry name" value="DIAMINOPIMELATE EPIMERASE"/>
    <property type="match status" value="1"/>
</dbReference>
<feature type="active site" evidence="9">
    <location>
        <position position="76"/>
    </location>
</feature>
<keyword evidence="4 8" id="KW-0028">Amino-acid biosynthesis</keyword>
<comment type="caution">
    <text evidence="10">The sequence shown here is derived from an EMBL/GenBank/DDBJ whole genome shotgun (WGS) entry which is preliminary data.</text>
</comment>
<feature type="active site" description="Proton donor" evidence="8">
    <location>
        <position position="76"/>
    </location>
</feature>
<feature type="binding site" evidence="8">
    <location>
        <position position="199"/>
    </location>
    <ligand>
        <name>substrate</name>
    </ligand>
</feature>
<evidence type="ECO:0000256" key="8">
    <source>
        <dbReference type="HAMAP-Rule" id="MF_00197"/>
    </source>
</evidence>
<feature type="binding site" evidence="8">
    <location>
        <begin position="77"/>
        <end position="78"/>
    </location>
    <ligand>
        <name>substrate</name>
    </ligand>
</feature>
<dbReference type="RefSeq" id="WP_199483583.1">
    <property type="nucleotide sequence ID" value="NZ_JAKVPQ010000010.1"/>
</dbReference>
<comment type="pathway">
    <text evidence="1 8">Amino-acid biosynthesis; L-lysine biosynthesis via DAP pathway; DL-2,6-diaminopimelate from LL-2,6-diaminopimelate: step 1/1.</text>
</comment>
<dbReference type="PROSITE" id="PS01326">
    <property type="entry name" value="DAP_EPIMERASE"/>
    <property type="match status" value="1"/>
</dbReference>
<evidence type="ECO:0000256" key="4">
    <source>
        <dbReference type="ARBA" id="ARBA00022605"/>
    </source>
</evidence>
<evidence type="ECO:0000256" key="2">
    <source>
        <dbReference type="ARBA" id="ARBA00010219"/>
    </source>
</evidence>
<evidence type="ECO:0000256" key="3">
    <source>
        <dbReference type="ARBA" id="ARBA00013080"/>
    </source>
</evidence>
<comment type="function">
    <text evidence="8">Catalyzes the stereoinversion of LL-2,6-diaminopimelate (L,L-DAP) to meso-diaminopimelate (meso-DAP), a precursor of L-lysine and an essential component of the bacterial peptidoglycan.</text>
</comment>
<comment type="caution">
    <text evidence="8">Lacks conserved residue(s) required for the propagation of feature annotation.</text>
</comment>
<name>A0ABS9R8I6_9FIRM</name>
<evidence type="ECO:0000256" key="6">
    <source>
        <dbReference type="ARBA" id="ARBA00023235"/>
    </source>
</evidence>
<evidence type="ECO:0000256" key="9">
    <source>
        <dbReference type="PROSITE-ProRule" id="PRU10125"/>
    </source>
</evidence>
<feature type="binding site" evidence="8">
    <location>
        <position position="67"/>
    </location>
    <ligand>
        <name>substrate</name>
    </ligand>
</feature>
<dbReference type="SUPFAM" id="SSF54506">
    <property type="entry name" value="Diaminopimelate epimerase-like"/>
    <property type="match status" value="1"/>
</dbReference>
<accession>A0ABS9R8I6</accession>
<dbReference type="HAMAP" id="MF_00197">
    <property type="entry name" value="DAP_epimerase"/>
    <property type="match status" value="1"/>
</dbReference>
<feature type="binding site" evidence="8">
    <location>
        <begin position="217"/>
        <end position="218"/>
    </location>
    <ligand>
        <name>substrate</name>
    </ligand>
</feature>
<keyword evidence="6 8" id="KW-0413">Isomerase</keyword>
<evidence type="ECO:0000256" key="1">
    <source>
        <dbReference type="ARBA" id="ARBA00005196"/>
    </source>
</evidence>
<dbReference type="EC" id="5.1.1.7" evidence="3 8"/>
<feature type="binding site" evidence="8">
    <location>
        <position position="16"/>
    </location>
    <ligand>
        <name>substrate</name>
    </ligand>
</feature>
<dbReference type="InterPro" id="IPR001653">
    <property type="entry name" value="DAP_epimerase_DapF"/>
</dbReference>
<dbReference type="Gene3D" id="3.10.310.10">
    <property type="entry name" value="Diaminopimelate Epimerase, Chain A, domain 1"/>
    <property type="match status" value="2"/>
</dbReference>
<keyword evidence="5 8" id="KW-0457">Lysine biosynthesis</keyword>
<dbReference type="InterPro" id="IPR018510">
    <property type="entry name" value="DAP_epimerase_AS"/>
</dbReference>
<evidence type="ECO:0000256" key="5">
    <source>
        <dbReference type="ARBA" id="ARBA00023154"/>
    </source>
</evidence>
<feature type="active site" description="Proton acceptor" evidence="8">
    <location>
        <position position="226"/>
    </location>
</feature>
<dbReference type="EMBL" id="JAKVPQ010000010">
    <property type="protein sequence ID" value="MCH4285970.1"/>
    <property type="molecule type" value="Genomic_DNA"/>
</dbReference>
<organism evidence="10 11">
    <name type="scientific">Amedibacillus hominis</name>
    <dbReference type="NCBI Taxonomy" id="2897776"/>
    <lineage>
        <taxon>Bacteria</taxon>
        <taxon>Bacillati</taxon>
        <taxon>Bacillota</taxon>
        <taxon>Erysipelotrichia</taxon>
        <taxon>Erysipelotrichales</taxon>
        <taxon>Erysipelotrichaceae</taxon>
        <taxon>Amedibacillus</taxon>
    </lineage>
</organism>
<proteinExistence type="inferred from homology"/>
<feature type="binding site" evidence="8">
    <location>
        <position position="165"/>
    </location>
    <ligand>
        <name>substrate</name>
    </ligand>
</feature>
<comment type="subunit">
    <text evidence="8">Homodimer.</text>
</comment>
<keyword evidence="11" id="KW-1185">Reference proteome</keyword>
<sequence>MQKEMLHFIKMHGCGNDYIYLPCFDQKLTNIDKLAYQLSDRHKGIGGDGIVCIEKSDVADARMRMFNADGSEGAMCGNAIRCVGKYVYEHHICDKQDITIETKSGIKKLHLHIQDQQVTSVTVEMGKPSFEAEKIPVISTKKIILDEPMKIQNETYTVSCVSMGNPHAIIFMHQDIHDLPLKKIGPFFEYHTSFPNRINTEFVQIIDDHTICMRVWERGSGETQACGTGACAVVAAAVRTHRLEKNKEIEVRLTGGRLYITDTSEGMLMRGDCVEVFEGKMEVTV</sequence>
<evidence type="ECO:0000313" key="10">
    <source>
        <dbReference type="EMBL" id="MCH4285970.1"/>
    </source>
</evidence>
<keyword evidence="8" id="KW-0963">Cytoplasm</keyword>
<dbReference type="PANTHER" id="PTHR31689">
    <property type="entry name" value="DIAMINOPIMELATE EPIMERASE, CHLOROPLASTIC"/>
    <property type="match status" value="1"/>
</dbReference>
<feature type="site" description="Could be important to modulate the pK values of the two catalytic cysteine residues" evidence="8">
    <location>
        <position position="217"/>
    </location>
</feature>
<dbReference type="GO" id="GO:0008837">
    <property type="term" value="F:diaminopimelate epimerase activity"/>
    <property type="evidence" value="ECO:0007669"/>
    <property type="project" value="UniProtKB-EC"/>
</dbReference>